<organism evidence="2 3">
    <name type="scientific">Actinomadura yumaensis</name>
    <dbReference type="NCBI Taxonomy" id="111807"/>
    <lineage>
        <taxon>Bacteria</taxon>
        <taxon>Bacillati</taxon>
        <taxon>Actinomycetota</taxon>
        <taxon>Actinomycetes</taxon>
        <taxon>Streptosporangiales</taxon>
        <taxon>Thermomonosporaceae</taxon>
        <taxon>Actinomadura</taxon>
    </lineage>
</organism>
<evidence type="ECO:0000313" key="3">
    <source>
        <dbReference type="Proteomes" id="UP001596380"/>
    </source>
</evidence>
<gene>
    <name evidence="2" type="ORF">ACFQKB_39955</name>
</gene>
<keyword evidence="3" id="KW-1185">Reference proteome</keyword>
<feature type="region of interest" description="Disordered" evidence="1">
    <location>
        <begin position="56"/>
        <end position="75"/>
    </location>
</feature>
<proteinExistence type="predicted"/>
<reference evidence="3" key="1">
    <citation type="journal article" date="2019" name="Int. J. Syst. Evol. Microbiol.">
        <title>The Global Catalogue of Microorganisms (GCM) 10K type strain sequencing project: providing services to taxonomists for standard genome sequencing and annotation.</title>
        <authorList>
            <consortium name="The Broad Institute Genomics Platform"/>
            <consortium name="The Broad Institute Genome Sequencing Center for Infectious Disease"/>
            <person name="Wu L."/>
            <person name="Ma J."/>
        </authorList>
    </citation>
    <scope>NUCLEOTIDE SEQUENCE [LARGE SCALE GENOMIC DNA]</scope>
    <source>
        <strain evidence="3">JCM 3369</strain>
    </source>
</reference>
<evidence type="ECO:0000313" key="2">
    <source>
        <dbReference type="EMBL" id="MFC6885991.1"/>
    </source>
</evidence>
<evidence type="ECO:0000256" key="1">
    <source>
        <dbReference type="SAM" id="MobiDB-lite"/>
    </source>
</evidence>
<dbReference type="RefSeq" id="WP_160825662.1">
    <property type="nucleotide sequence ID" value="NZ_JBHSXS010000046.1"/>
</dbReference>
<name>A0ABW2CW06_9ACTN</name>
<sequence>MSEEFAGTVFTRLFRPQHVLCLARPRPGAPRPDGGVPAVLVIPRGGRLRAPRLMTLDPRPEGAAPPTPKHPGAGASAFANVVTGTHVVARHDATVHRTSADVLVTRPPKPPAGLAPPVVRLRRALARHPECEVAIEPAGTECLAALRNGPTLRTAVARGASPPWPEMCGSFLHAWTSAGLTADDLADAVVIAGRLPPAENGRADLLEVAGRIEFTPPTTATTHQAAS</sequence>
<dbReference type="EMBL" id="JBHSXS010000046">
    <property type="protein sequence ID" value="MFC6885991.1"/>
    <property type="molecule type" value="Genomic_DNA"/>
</dbReference>
<comment type="caution">
    <text evidence="2">The sequence shown here is derived from an EMBL/GenBank/DDBJ whole genome shotgun (WGS) entry which is preliminary data.</text>
</comment>
<protein>
    <submittedName>
        <fullName evidence="2">Uncharacterized protein</fullName>
    </submittedName>
</protein>
<accession>A0ABW2CW06</accession>
<dbReference type="Proteomes" id="UP001596380">
    <property type="component" value="Unassembled WGS sequence"/>
</dbReference>